<organism evidence="1 2">
    <name type="scientific">Methylobacterium nonmethylotrophicum</name>
    <dbReference type="NCBI Taxonomy" id="1141884"/>
    <lineage>
        <taxon>Bacteria</taxon>
        <taxon>Pseudomonadati</taxon>
        <taxon>Pseudomonadota</taxon>
        <taxon>Alphaproteobacteria</taxon>
        <taxon>Hyphomicrobiales</taxon>
        <taxon>Methylobacteriaceae</taxon>
        <taxon>Methylobacterium</taxon>
    </lineage>
</organism>
<dbReference type="OrthoDB" id="7999534at2"/>
<dbReference type="RefSeq" id="WP_135419586.1">
    <property type="nucleotide sequence ID" value="NZ_SRLB01000049.1"/>
</dbReference>
<protein>
    <recommendedName>
        <fullName evidence="3">PE domain-containing protein</fullName>
    </recommendedName>
</protein>
<dbReference type="EMBL" id="SRLB01000049">
    <property type="protein sequence ID" value="TGD93727.1"/>
    <property type="molecule type" value="Genomic_DNA"/>
</dbReference>
<comment type="caution">
    <text evidence="1">The sequence shown here is derived from an EMBL/GenBank/DDBJ whole genome shotgun (WGS) entry which is preliminary data.</text>
</comment>
<evidence type="ECO:0000313" key="2">
    <source>
        <dbReference type="Proteomes" id="UP000297535"/>
    </source>
</evidence>
<dbReference type="Proteomes" id="UP000297535">
    <property type="component" value="Unassembled WGS sequence"/>
</dbReference>
<accession>A0A4Z0NDG7</accession>
<name>A0A4Z0NDG7_9HYPH</name>
<evidence type="ECO:0008006" key="3">
    <source>
        <dbReference type="Google" id="ProtNLM"/>
    </source>
</evidence>
<dbReference type="AlphaFoldDB" id="A0A4Z0NDG7"/>
<evidence type="ECO:0000313" key="1">
    <source>
        <dbReference type="EMBL" id="TGD93727.1"/>
    </source>
</evidence>
<sequence>MTVASDIALSTETVIAPARDVLAAEREAYRLAAIDLLRGLQATCDLFIAALPPPTAERGGQAPEAQTAMLVAMEEFNRADTAARTILASYGALLDVQGVA</sequence>
<reference evidence="1 2" key="1">
    <citation type="submission" date="2019-04" db="EMBL/GenBank/DDBJ databases">
        <authorList>
            <person name="Feng G."/>
            <person name="Zhu H."/>
        </authorList>
    </citation>
    <scope>NUCLEOTIDE SEQUENCE [LARGE SCALE GENOMIC DNA]</scope>
    <source>
        <strain evidence="1 2">6HR-1</strain>
    </source>
</reference>
<gene>
    <name evidence="1" type="ORF">EU555_33105</name>
</gene>
<proteinExistence type="predicted"/>
<keyword evidence="2" id="KW-1185">Reference proteome</keyword>